<dbReference type="InterPro" id="IPR036249">
    <property type="entry name" value="Thioredoxin-like_sf"/>
</dbReference>
<evidence type="ECO:0000256" key="2">
    <source>
        <dbReference type="ARBA" id="ARBA00022748"/>
    </source>
</evidence>
<keyword evidence="5" id="KW-0732">Signal</keyword>
<comment type="caution">
    <text evidence="7">The sequence shown here is derived from an EMBL/GenBank/DDBJ whole genome shotgun (WGS) entry which is preliminary data.</text>
</comment>
<evidence type="ECO:0000259" key="6">
    <source>
        <dbReference type="PROSITE" id="PS51352"/>
    </source>
</evidence>
<evidence type="ECO:0000313" key="8">
    <source>
        <dbReference type="Proteomes" id="UP000576082"/>
    </source>
</evidence>
<dbReference type="InterPro" id="IPR012336">
    <property type="entry name" value="Thioredoxin-like_fold"/>
</dbReference>
<keyword evidence="3" id="KW-1015">Disulfide bond</keyword>
<dbReference type="RefSeq" id="WP_169657344.1">
    <property type="nucleotide sequence ID" value="NZ_JABANE010000034.1"/>
</dbReference>
<dbReference type="GO" id="GO:0017004">
    <property type="term" value="P:cytochrome complex assembly"/>
    <property type="evidence" value="ECO:0007669"/>
    <property type="project" value="UniProtKB-KW"/>
</dbReference>
<dbReference type="InterPro" id="IPR050553">
    <property type="entry name" value="Thioredoxin_ResA/DsbE_sf"/>
</dbReference>
<dbReference type="SUPFAM" id="SSF52833">
    <property type="entry name" value="Thioredoxin-like"/>
    <property type="match status" value="1"/>
</dbReference>
<dbReference type="PANTHER" id="PTHR42852">
    <property type="entry name" value="THIOL:DISULFIDE INTERCHANGE PROTEIN DSBE"/>
    <property type="match status" value="1"/>
</dbReference>
<dbReference type="InterPro" id="IPR013766">
    <property type="entry name" value="Thioredoxin_domain"/>
</dbReference>
<name>A0A7X9X9R9_9BACT</name>
<feature type="domain" description="Thioredoxin" evidence="6">
    <location>
        <begin position="710"/>
        <end position="883"/>
    </location>
</feature>
<dbReference type="GO" id="GO:0030313">
    <property type="term" value="C:cell envelope"/>
    <property type="evidence" value="ECO:0007669"/>
    <property type="project" value="UniProtKB-SubCell"/>
</dbReference>
<organism evidence="7 8">
    <name type="scientific">Flammeovirga aprica JL-4</name>
    <dbReference type="NCBI Taxonomy" id="694437"/>
    <lineage>
        <taxon>Bacteria</taxon>
        <taxon>Pseudomonadati</taxon>
        <taxon>Bacteroidota</taxon>
        <taxon>Cytophagia</taxon>
        <taxon>Cytophagales</taxon>
        <taxon>Flammeovirgaceae</taxon>
        <taxon>Flammeovirga</taxon>
    </lineage>
</organism>
<accession>A0A7X9X9R9</accession>
<evidence type="ECO:0000256" key="4">
    <source>
        <dbReference type="ARBA" id="ARBA00023284"/>
    </source>
</evidence>
<evidence type="ECO:0000313" key="7">
    <source>
        <dbReference type="EMBL" id="NME69057.1"/>
    </source>
</evidence>
<proteinExistence type="predicted"/>
<dbReference type="Proteomes" id="UP000576082">
    <property type="component" value="Unassembled WGS sequence"/>
</dbReference>
<dbReference type="EMBL" id="JABANE010000034">
    <property type="protein sequence ID" value="NME69057.1"/>
    <property type="molecule type" value="Genomic_DNA"/>
</dbReference>
<keyword evidence="2" id="KW-0201">Cytochrome c-type biogenesis</keyword>
<feature type="chain" id="PRO_5031440370" description="Thioredoxin domain-containing protein" evidence="5">
    <location>
        <begin position="21"/>
        <end position="883"/>
    </location>
</feature>
<protein>
    <recommendedName>
        <fullName evidence="6">Thioredoxin domain-containing protein</fullName>
    </recommendedName>
</protein>
<sequence>MKTKLTLIVLLVLNASLLSAQNFIKGYLRNAETQEAIPYANIVVKGKTIGGTTNSNGYFNIPIKSSFHSDTLSVSSIGFTKLEVPIRKLSKYLENELVLLPATEELDMLTIKAKMPTVKEIIKYSSQSFKKSIRKKQYLGEFYYAETKYTNDDFQGGMESTGEIYFENYNQIKSDNAHKWSYHILMFDQIKRNKDYNWNYNNWEHEESKEEIRLNNKYHEGHNIVERNLRNLNFNGNQNIFHYQQAFIKNGPLVNPTNYKFELEEMLVNDDQLVYVLSFFDQNNNGGKGLLYVTEEYDLLKVTSEDLRPIQKYGEYTHDNIPIFKNRISSKGEITFTKVGETLYTDHIDFEMTYKDTIDVIKYVGKLNIPNFSTIACYDLRKANMFRFSDRAFLVQAESFPYVGYNCSFWGFTTSSSSELSNSIDSKDILMDSTLYQKEQTIRKGYILYGYDKKRQKQLTPEMEKQIEDQKLFHYYTSRNLLHRSAYDDLIITENKENKGILKDEFNKMTKLSQYDQNQITKEVMDSLRYTISFHSQLNSMSDDFHRRKDGLALKDFQELSTSYMTQFMDTLMVYKPLLSDQYAKTMKGNILGLWLNINALYAEANPVIVKTQAPNLLLNALNYFDLDDPEMNQSDLDNLVAEHIDIHLNFIEDENRLFADDAPFHDNKNTVERFQEINNRYVKNKELNEKVLSTYLKEYYFYNDTVQNTTFSDAVAYFEASYPQSEHQADLNQLITQRGGFNKHEKVKSLEVLDHDFNNTSIDFSKGIHIVDIWASWCGPCIKSIKEHYPDMIEKYSKEGVKFHFISIDHGNNKWKNAVTRFAPDDNEYHFKIADENISRFKKKFSVNGIPLVLIIKDGKLIKRMSGFQEQVLIKELDDLKQ</sequence>
<evidence type="ECO:0000256" key="1">
    <source>
        <dbReference type="ARBA" id="ARBA00004196"/>
    </source>
</evidence>
<dbReference type="SUPFAM" id="SSF49464">
    <property type="entry name" value="Carboxypeptidase regulatory domain-like"/>
    <property type="match status" value="1"/>
</dbReference>
<dbReference type="InterPro" id="IPR008969">
    <property type="entry name" value="CarboxyPept-like_regulatory"/>
</dbReference>
<keyword evidence="4" id="KW-0676">Redox-active center</keyword>
<keyword evidence="8" id="KW-1185">Reference proteome</keyword>
<dbReference type="CDD" id="cd02966">
    <property type="entry name" value="TlpA_like_family"/>
    <property type="match status" value="1"/>
</dbReference>
<dbReference type="PROSITE" id="PS51352">
    <property type="entry name" value="THIOREDOXIN_2"/>
    <property type="match status" value="1"/>
</dbReference>
<comment type="subcellular location">
    <subcellularLocation>
        <location evidence="1">Cell envelope</location>
    </subcellularLocation>
</comment>
<dbReference type="AlphaFoldDB" id="A0A7X9X9R9"/>
<dbReference type="Pfam" id="PF13715">
    <property type="entry name" value="CarbopepD_reg_2"/>
    <property type="match status" value="1"/>
</dbReference>
<dbReference type="Pfam" id="PF13905">
    <property type="entry name" value="Thioredoxin_8"/>
    <property type="match status" value="1"/>
</dbReference>
<evidence type="ECO:0000256" key="3">
    <source>
        <dbReference type="ARBA" id="ARBA00023157"/>
    </source>
</evidence>
<dbReference type="PANTHER" id="PTHR42852:SF6">
    <property type="entry name" value="THIOL:DISULFIDE INTERCHANGE PROTEIN DSBE"/>
    <property type="match status" value="1"/>
</dbReference>
<reference evidence="7 8" key="1">
    <citation type="submission" date="2020-04" db="EMBL/GenBank/DDBJ databases">
        <title>Flammeovirga sp. SR4, a novel species isolated from seawater.</title>
        <authorList>
            <person name="Wang X."/>
        </authorList>
    </citation>
    <scope>NUCLEOTIDE SEQUENCE [LARGE SCALE GENOMIC DNA]</scope>
    <source>
        <strain evidence="7 8">ATCC 23126</strain>
    </source>
</reference>
<evidence type="ECO:0000256" key="5">
    <source>
        <dbReference type="SAM" id="SignalP"/>
    </source>
</evidence>
<dbReference type="Gene3D" id="3.40.30.10">
    <property type="entry name" value="Glutaredoxin"/>
    <property type="match status" value="1"/>
</dbReference>
<gene>
    <name evidence="7" type="ORF">HHU12_13870</name>
</gene>
<feature type="signal peptide" evidence="5">
    <location>
        <begin position="1"/>
        <end position="20"/>
    </location>
</feature>